<accession>A0A0S2W1K8</accession>
<dbReference type="Proteomes" id="UP000245778">
    <property type="component" value="Unassembled WGS sequence"/>
</dbReference>
<dbReference type="InterPro" id="IPR022488">
    <property type="entry name" value="PPK2-related"/>
</dbReference>
<dbReference type="InterPro" id="IPR022489">
    <property type="entry name" value="PolyP_AMP_Tfrase"/>
</dbReference>
<proteinExistence type="predicted"/>
<dbReference type="PANTHER" id="PTHR34383:SF3">
    <property type="entry name" value="POLYPHOSPHATE:AMP PHOSPHOTRANSFERASE"/>
    <property type="match status" value="1"/>
</dbReference>
<dbReference type="RefSeq" id="WP_058117213.1">
    <property type="nucleotide sequence ID" value="NZ_CALICV010000125.1"/>
</dbReference>
<dbReference type="Gene3D" id="3.40.50.300">
    <property type="entry name" value="P-loop containing nucleotide triphosphate hydrolases"/>
    <property type="match status" value="2"/>
</dbReference>
<organism evidence="2 4">
    <name type="scientific">Intestinimonas butyriciproducens</name>
    <dbReference type="NCBI Taxonomy" id="1297617"/>
    <lineage>
        <taxon>Bacteria</taxon>
        <taxon>Bacillati</taxon>
        <taxon>Bacillota</taxon>
        <taxon>Clostridia</taxon>
        <taxon>Eubacteriales</taxon>
        <taxon>Intestinimonas</taxon>
    </lineage>
</organism>
<dbReference type="GO" id="GO:0043751">
    <property type="term" value="F:polyphosphate:AMP phosphotransferase activity"/>
    <property type="evidence" value="ECO:0007669"/>
    <property type="project" value="InterPro"/>
</dbReference>
<dbReference type="GeneID" id="93229897"/>
<dbReference type="EMBL" id="CP011307">
    <property type="protein sequence ID" value="ALP93245.1"/>
    <property type="molecule type" value="Genomic_DNA"/>
</dbReference>
<name>A0A0S2W1K8_9FIRM</name>
<evidence type="ECO:0000313" key="4">
    <source>
        <dbReference type="Proteomes" id="UP000064844"/>
    </source>
</evidence>
<reference evidence="2 4" key="1">
    <citation type="journal article" date="2015" name="Nat. Commun.">
        <title>Production of butyrate from lysine and the Amadori product fructoselysine by a human gut commensal.</title>
        <authorList>
            <person name="Bui T.P."/>
            <person name="Ritari J."/>
            <person name="Boeren S."/>
            <person name="de Waard P."/>
            <person name="Plugge C.M."/>
            <person name="de Vos W.M."/>
        </authorList>
    </citation>
    <scope>NUCLEOTIDE SEQUENCE [LARGE SCALE GENOMIC DNA]</scope>
    <source>
        <strain evidence="2 4">AF211</strain>
    </source>
</reference>
<dbReference type="PANTHER" id="PTHR34383">
    <property type="entry name" value="POLYPHOSPHATE:AMP PHOSPHOTRANSFERASE-RELATED"/>
    <property type="match status" value="1"/>
</dbReference>
<dbReference type="EMBL" id="QEKK01000003">
    <property type="protein sequence ID" value="PVY58946.1"/>
    <property type="molecule type" value="Genomic_DNA"/>
</dbReference>
<dbReference type="STRING" id="1297617.IB211_00851"/>
<evidence type="ECO:0000313" key="3">
    <source>
        <dbReference type="EMBL" id="PVY58946.1"/>
    </source>
</evidence>
<feature type="domain" description="Polyphosphate kinase-2-related" evidence="1">
    <location>
        <begin position="18"/>
        <end position="233"/>
    </location>
</feature>
<evidence type="ECO:0000259" key="1">
    <source>
        <dbReference type="Pfam" id="PF03976"/>
    </source>
</evidence>
<protein>
    <submittedName>
        <fullName evidence="3">Polyphosphate:AMP phosphotransferase</fullName>
    </submittedName>
    <submittedName>
        <fullName evidence="2">UDP-galactose-lipid carrier transferase</fullName>
    </submittedName>
</protein>
<dbReference type="eggNOG" id="COG2326">
    <property type="taxonomic scope" value="Bacteria"/>
</dbReference>
<reference evidence="4" key="2">
    <citation type="submission" date="2015-04" db="EMBL/GenBank/DDBJ databases">
        <title>A butyrogenic pathway from the amino acid lysine in a human gut commensal.</title>
        <authorList>
            <person name="de Vos W.M."/>
            <person name="Bui N.T.P."/>
            <person name="Plugge C.M."/>
            <person name="Ritari J."/>
        </authorList>
    </citation>
    <scope>NUCLEOTIDE SEQUENCE [LARGE SCALE GENOMIC DNA]</scope>
    <source>
        <strain evidence="4">AF211</strain>
    </source>
</reference>
<dbReference type="PATRIC" id="fig|1297617.4.peg.864"/>
<evidence type="ECO:0000313" key="2">
    <source>
        <dbReference type="EMBL" id="ALP93245.1"/>
    </source>
</evidence>
<keyword evidence="2" id="KW-0808">Transferase</keyword>
<keyword evidence="4" id="KW-1185">Reference proteome</keyword>
<reference evidence="3 5" key="3">
    <citation type="submission" date="2018-04" db="EMBL/GenBank/DDBJ databases">
        <title>Genomic Encyclopedia of Type Strains, Phase IV (KMG-IV): sequencing the most valuable type-strain genomes for metagenomic binning, comparative biology and taxonomic classification.</title>
        <authorList>
            <person name="Goeker M."/>
        </authorList>
    </citation>
    <scope>NUCLEOTIDE SEQUENCE [LARGE SCALE GENOMIC DNA]</scope>
    <source>
        <strain evidence="3 5">DSM 26588</strain>
    </source>
</reference>
<gene>
    <name evidence="3" type="ORF">C7373_103234</name>
    <name evidence="2" type="ORF">IB211_00851</name>
</gene>
<dbReference type="OrthoDB" id="9775224at2"/>
<evidence type="ECO:0000313" key="5">
    <source>
        <dbReference type="Proteomes" id="UP000245778"/>
    </source>
</evidence>
<feature type="domain" description="Polyphosphate kinase-2-related" evidence="1">
    <location>
        <begin position="268"/>
        <end position="487"/>
    </location>
</feature>
<dbReference type="Proteomes" id="UP000064844">
    <property type="component" value="Chromosome"/>
</dbReference>
<dbReference type="SUPFAM" id="SSF52540">
    <property type="entry name" value="P-loop containing nucleoside triphosphate hydrolases"/>
    <property type="match status" value="2"/>
</dbReference>
<dbReference type="InterPro" id="IPR027417">
    <property type="entry name" value="P-loop_NTPase"/>
</dbReference>
<dbReference type="Pfam" id="PF03976">
    <property type="entry name" value="PPK2"/>
    <property type="match status" value="2"/>
</dbReference>
<dbReference type="GO" id="GO:0006797">
    <property type="term" value="P:polyphosphate metabolic process"/>
    <property type="evidence" value="ECO:0007669"/>
    <property type="project" value="InterPro"/>
</dbReference>
<dbReference type="AlphaFoldDB" id="A0A0S2W1K8"/>
<dbReference type="NCBIfam" id="TIGR03708">
    <property type="entry name" value="poly_P_AMP_trns"/>
    <property type="match status" value="1"/>
</dbReference>
<sequence>MLEWKSQEKAITQEEEGACKREIKAIQKELAALQQPIKQAGLPVLLVFEGWSASGKGSIISKVISELDPRGYQVWSYADPTDEEGRRPLLWPFWRDLPPRGEMAVLDRSWYSRALTRLEEDQAAASGLVESINTFERQLGDDGYLILKFFLNISRREQKRRLEKLSDHGATAWRVTDRDWRRNREYAARAEVTELLLQATNPVHAPWHVVQNEDKTRGTLEVLRRVRDALRAALEDGAPRPLPPEQVPWPLRAMPRLKDVDLSPSTTEEAYRAELKRERKKLQKLHSRLYREKVPVVLGFEGWDASGKGGAIRRLSWALDPRGFDVVPIAAPTPEELSRPYLWRFWRQLPKDGHVVLFDRTWYGRVMVERVEGLTPEARWSMAYDEINEFERELSRWGAVVLKFWLQIDQDTQLRRFEDRQSTPEKQYKITEEDWRNRKKWPQYELAVDEMLQKTSTEYAPWILVEGNDKKYARLKVLRTVRKALERRLDG</sequence>
<dbReference type="KEGG" id="ibu:IB211_00851"/>